<dbReference type="Pfam" id="PF00689">
    <property type="entry name" value="Cation_ATPase_C"/>
    <property type="match status" value="1"/>
</dbReference>
<evidence type="ECO:0000256" key="4">
    <source>
        <dbReference type="ARBA" id="ARBA00022989"/>
    </source>
</evidence>
<accession>A0A1B1KFL8</accession>
<evidence type="ECO:0000259" key="8">
    <source>
        <dbReference type="Pfam" id="PF00689"/>
    </source>
</evidence>
<dbReference type="Pfam" id="PF00122">
    <property type="entry name" value="E1-E2_ATPase"/>
    <property type="match status" value="1"/>
</dbReference>
<dbReference type="SFLD" id="SFLDF00027">
    <property type="entry name" value="p-type_atpase"/>
    <property type="match status" value="1"/>
</dbReference>
<dbReference type="SUPFAM" id="SSF56784">
    <property type="entry name" value="HAD-like"/>
    <property type="match status" value="1"/>
</dbReference>
<evidence type="ECO:0000256" key="2">
    <source>
        <dbReference type="ARBA" id="ARBA00022692"/>
    </source>
</evidence>
<evidence type="ECO:0000256" key="3">
    <source>
        <dbReference type="ARBA" id="ARBA00022967"/>
    </source>
</evidence>
<keyword evidence="9" id="KW-0378">Hydrolase</keyword>
<comment type="subcellular location">
    <subcellularLocation>
        <location evidence="1">Cell membrane</location>
        <topology evidence="1">Multi-pass membrane protein</topology>
    </subcellularLocation>
</comment>
<dbReference type="EC" id="3.6.3.-" evidence="9"/>
<dbReference type="PRINTS" id="PR00120">
    <property type="entry name" value="HATPASE"/>
</dbReference>
<sequence>MFAVVVLPGGSVVSATAVARGLAAIPGRCLRAGTWAAGVGAATALDTTVVGAATVLGVGSVLLRAPSSVAAGSPSPRAVARAAAGGLREAAGGSPARRFGSGSERTWVEVRGLDGPQGPEVADRVLSAVRTLPGVEAADVHRPWSRIVVSAGPDGPSEETLCRVVDDNDTATATKISDHRPIDLPGDDVVLVARAVGAAAATVGLGVALAGRFLRLPRLPTALASGVVSVDYQPRLRGWVEKAVGPGATDLLFATATATVYTLTLSPDSLALDAALRGALVAETWSARRAWQRVEPALHAAVDGPPASLPRRVAPSGLVERYAERAGLAGLVGDVALGAVTRNPASIGIATLVAAPKATRSARELFAATLGRGLADRHDVLPLHPEALRRLDRVGAVVIDPRALYTPQLTVSRVLGVRDGDRTRVWEAARTAVNQGRLAAGWHPVTAVPGVAGTALDDASDDGPRVLVSPVHDPYASAVVAEARRAQVEVVSVDDDALRSLRNGFNRLVPLAGSIDDTLREAVTQLQRDGRAVAVVAAGAPETLVRADVGVGVTRDGAPPPWGAHLWAADLTGVWRILHAIPAARTASRRGIEISAQASALGTLLLLPGVPGSGPEPVTAGAALGLWVGRSKARGVLTAPLPAPRPGHEWHAIPAAEVRELLPTPRRDDHTTQIPKRRYSGFATTGPARAIGRIGVRPVTTTWHFLRAVRDELDDPLTPILATCSAASAVLGSPIDAVLVGSVLVLNAGISATQRLRAEEVLNRLLAVQDAPARQLTELKDAYDPVDAADCGADRRYVDIAADRLRPGEVIEVRPGEVVPADGRLLAAEGVEVDESALTGESLPVVKQTDPTPGVPLAERTCMLYAGTTVLTGTAVSLVTATGRTTETRRATALAPAKVWEVGLNAQLSRLTRRAMPVSFGGGGIVTGIGLLRGAGVRSAVTSGVAVIVAAIPEGLPLVATLAQMSAARRLTRSAALVRVPRSVEALGRVDVVCFDKTGTLSENRLRVSAVEPAPGFTRKQVLSYAARTGWSSNGGPPDHATDVAIVDAADADAEHAHEGEGDRTRQAYLPFRSGRSYAAAVSGTHLAVKGAPEVMLESFGESDGSLAGRVHGMASAGLRVIAVGQRGLSTDEAAAAAEDPDALARLAERELEPVGLLGLADTPRADAVGLLPALLDQDVGVRLITGDHPVTAIAIADELGMPVPPEQVISGTDWDDLSHREQERAVEDRRVFARMSPEHKVQIVQTLERIGRVCAMVGDGANDAAAIRAASVGIGVASRGSAPARGAADVVLLDGKVGALLDALDEGRQLWRRVQAAVAVLVGGNAGEVAFALIGSAVSGRSPFNPRQLLLVNMLTDALPAAALAVSPTSHNGVATRGPDEAALLRTVAFRGTTAAGATAAWAMASLTGGPRRASTVALVALIGTQLGQILLDSRSPLVLTTSVGSLAVMTVLISTPGVSQFLGCVPLGPLGWAQGFGSAAAATATAAIAPDLIARRPGLSPTIRELLHTAGNHDRTLSFSDSPVDVLSGGWKE</sequence>
<keyword evidence="2" id="KW-0812">Transmembrane</keyword>
<evidence type="ECO:0000256" key="6">
    <source>
        <dbReference type="ARBA" id="ARBA00049360"/>
    </source>
</evidence>
<gene>
    <name evidence="9" type="ORF">R1CP_33980</name>
</gene>
<dbReference type="InterPro" id="IPR006068">
    <property type="entry name" value="ATPase_P-typ_cation-transptr_C"/>
</dbReference>
<dbReference type="GO" id="GO:0016887">
    <property type="term" value="F:ATP hydrolysis activity"/>
    <property type="evidence" value="ECO:0007669"/>
    <property type="project" value="InterPro"/>
</dbReference>
<keyword evidence="3" id="KW-1278">Translocase</keyword>
<dbReference type="RefSeq" id="WP_081315513.1">
    <property type="nucleotide sequence ID" value="NZ_CP009111.1"/>
</dbReference>
<evidence type="ECO:0000256" key="1">
    <source>
        <dbReference type="ARBA" id="ARBA00004651"/>
    </source>
</evidence>
<dbReference type="InterPro" id="IPR023299">
    <property type="entry name" value="ATPase_P-typ_cyto_dom_N"/>
</dbReference>
<dbReference type="InterPro" id="IPR023214">
    <property type="entry name" value="HAD_sf"/>
</dbReference>
<protein>
    <submittedName>
        <fullName evidence="9">Metal cation transporting ATPase</fullName>
        <ecNumber evidence="9">3.6.3.-</ecNumber>
    </submittedName>
</protein>
<keyword evidence="5" id="KW-0472">Membrane</keyword>
<dbReference type="Proteomes" id="UP000186108">
    <property type="component" value="Chromosome"/>
</dbReference>
<dbReference type="PANTHER" id="PTHR42861">
    <property type="entry name" value="CALCIUM-TRANSPORTING ATPASE"/>
    <property type="match status" value="1"/>
</dbReference>
<dbReference type="NCBIfam" id="TIGR01494">
    <property type="entry name" value="ATPase_P-type"/>
    <property type="match status" value="2"/>
</dbReference>
<dbReference type="InterPro" id="IPR023298">
    <property type="entry name" value="ATPase_P-typ_TM_dom_sf"/>
</dbReference>
<dbReference type="GO" id="GO:0005886">
    <property type="term" value="C:plasma membrane"/>
    <property type="evidence" value="ECO:0007669"/>
    <property type="project" value="UniProtKB-SubCell"/>
</dbReference>
<feature type="domain" description="Cation-transporting P-type ATPase C-terminal" evidence="8">
    <location>
        <begin position="1343"/>
        <end position="1488"/>
    </location>
</feature>
<dbReference type="SUPFAM" id="SSF81653">
    <property type="entry name" value="Calcium ATPase, transduction domain A"/>
    <property type="match status" value="1"/>
</dbReference>
<dbReference type="InterPro" id="IPR059000">
    <property type="entry name" value="ATPase_P-type_domA"/>
</dbReference>
<dbReference type="PRINTS" id="PR00119">
    <property type="entry name" value="CATATPASE"/>
</dbReference>
<evidence type="ECO:0000259" key="7">
    <source>
        <dbReference type="Pfam" id="PF00122"/>
    </source>
</evidence>
<dbReference type="InterPro" id="IPR044492">
    <property type="entry name" value="P_typ_ATPase_HD_dom"/>
</dbReference>
<dbReference type="SFLD" id="SFLDG00002">
    <property type="entry name" value="C1.7:_P-type_atpase_like"/>
    <property type="match status" value="1"/>
</dbReference>
<dbReference type="InterPro" id="IPR001757">
    <property type="entry name" value="P_typ_ATPase"/>
</dbReference>
<dbReference type="EMBL" id="CP009111">
    <property type="protein sequence ID" value="ANS31411.1"/>
    <property type="molecule type" value="Genomic_DNA"/>
</dbReference>
<dbReference type="SUPFAM" id="SSF81660">
    <property type="entry name" value="Metal cation-transporting ATPase, ATP-binding domain N"/>
    <property type="match status" value="1"/>
</dbReference>
<dbReference type="GO" id="GO:0005524">
    <property type="term" value="F:ATP binding"/>
    <property type="evidence" value="ECO:0007669"/>
    <property type="project" value="InterPro"/>
</dbReference>
<keyword evidence="4" id="KW-1133">Transmembrane helix</keyword>
<name>A0A1B1KFL8_RHOOP</name>
<dbReference type="Gene3D" id="3.40.50.1000">
    <property type="entry name" value="HAD superfamily/HAD-like"/>
    <property type="match status" value="2"/>
</dbReference>
<evidence type="ECO:0000313" key="9">
    <source>
        <dbReference type="EMBL" id="ANS31411.1"/>
    </source>
</evidence>
<dbReference type="PATRIC" id="fig|37919.13.peg.7139"/>
<dbReference type="SUPFAM" id="SSF81665">
    <property type="entry name" value="Calcium ATPase, transmembrane domain M"/>
    <property type="match status" value="1"/>
</dbReference>
<evidence type="ECO:0000256" key="5">
    <source>
        <dbReference type="ARBA" id="ARBA00023136"/>
    </source>
</evidence>
<comment type="catalytic activity">
    <reaction evidence="6">
        <text>ATP + H2O = ADP + phosphate + H(+)</text>
        <dbReference type="Rhea" id="RHEA:13065"/>
        <dbReference type="ChEBI" id="CHEBI:15377"/>
        <dbReference type="ChEBI" id="CHEBI:15378"/>
        <dbReference type="ChEBI" id="CHEBI:30616"/>
        <dbReference type="ChEBI" id="CHEBI:43474"/>
        <dbReference type="ChEBI" id="CHEBI:456216"/>
    </reaction>
</comment>
<dbReference type="InterPro" id="IPR008250">
    <property type="entry name" value="ATPase_P-typ_transduc_dom_A_sf"/>
</dbReference>
<feature type="domain" description="P-type ATPase A" evidence="7">
    <location>
        <begin position="790"/>
        <end position="894"/>
    </location>
</feature>
<dbReference type="Gene3D" id="3.40.1110.10">
    <property type="entry name" value="Calcium-transporting ATPase, cytoplasmic domain N"/>
    <property type="match status" value="1"/>
</dbReference>
<dbReference type="InterPro" id="IPR036412">
    <property type="entry name" value="HAD-like_sf"/>
</dbReference>
<dbReference type="Gene3D" id="2.70.150.10">
    <property type="entry name" value="Calcium-transporting ATPase, cytoplasmic transduction domain A"/>
    <property type="match status" value="1"/>
</dbReference>
<organism evidence="9 10">
    <name type="scientific">Rhodococcus opacus</name>
    <name type="common">Nocardia opaca</name>
    <dbReference type="NCBI Taxonomy" id="37919"/>
    <lineage>
        <taxon>Bacteria</taxon>
        <taxon>Bacillati</taxon>
        <taxon>Actinomycetota</taxon>
        <taxon>Actinomycetes</taxon>
        <taxon>Mycobacteriales</taxon>
        <taxon>Nocardiaceae</taxon>
        <taxon>Rhodococcus</taxon>
    </lineage>
</organism>
<reference evidence="9 10" key="1">
    <citation type="submission" date="2014-07" db="EMBL/GenBank/DDBJ databases">
        <authorList>
            <person name="Zhang J.E."/>
            <person name="Yang H."/>
            <person name="Guo J."/>
            <person name="Deng Z."/>
            <person name="Luo H."/>
            <person name="Luo M."/>
            <person name="Zhao B."/>
        </authorList>
    </citation>
    <scope>NUCLEOTIDE SEQUENCE [LARGE SCALE GENOMIC DNA]</scope>
    <source>
        <strain evidence="9 10">1CP</strain>
    </source>
</reference>
<dbReference type="Gene3D" id="1.20.1110.10">
    <property type="entry name" value="Calcium-transporting ATPase, transmembrane domain"/>
    <property type="match status" value="2"/>
</dbReference>
<dbReference type="SFLD" id="SFLDS00003">
    <property type="entry name" value="Haloacid_Dehalogenase"/>
    <property type="match status" value="1"/>
</dbReference>
<proteinExistence type="predicted"/>
<evidence type="ECO:0000313" key="10">
    <source>
        <dbReference type="Proteomes" id="UP000186108"/>
    </source>
</evidence>
<dbReference type="Pfam" id="PF00702">
    <property type="entry name" value="Hydrolase"/>
    <property type="match status" value="1"/>
</dbReference>